<accession>A0ABR9QSC1</accession>
<reference evidence="2 3" key="1">
    <citation type="submission" date="2020-10" db="EMBL/GenBank/DDBJ databases">
        <title>ChiBAC.</title>
        <authorList>
            <person name="Zenner C."/>
            <person name="Hitch T.C.A."/>
            <person name="Clavel T."/>
        </authorList>
    </citation>
    <scope>NUCLEOTIDE SEQUENCE [LARGE SCALE GENOMIC DNA]</scope>
    <source>
        <strain evidence="2 3">DSM 107455</strain>
    </source>
</reference>
<dbReference type="InterPro" id="IPR007712">
    <property type="entry name" value="RelE/ParE_toxin"/>
</dbReference>
<evidence type="ECO:0000313" key="2">
    <source>
        <dbReference type="EMBL" id="MBE5023980.1"/>
    </source>
</evidence>
<proteinExistence type="predicted"/>
<dbReference type="EMBL" id="JADCJZ010000001">
    <property type="protein sequence ID" value="MBE5023980.1"/>
    <property type="molecule type" value="Genomic_DNA"/>
</dbReference>
<name>A0ABR9QSC1_9ACTN</name>
<evidence type="ECO:0000313" key="3">
    <source>
        <dbReference type="Proteomes" id="UP001194273"/>
    </source>
</evidence>
<sequence length="89" mass="9865">MPSARLRIAEEFVSALGEVYSDRVLARIRDALTGLQTFPEMGSPRVRPCLTDLYGEGLRQIAISTFLIVYRYDGETVDVLALVYGPSVV</sequence>
<protein>
    <submittedName>
        <fullName evidence="2">Type II toxin-antitoxin system RelE/ParE family toxin</fullName>
    </submittedName>
</protein>
<dbReference type="InterPro" id="IPR035093">
    <property type="entry name" value="RelE/ParE_toxin_dom_sf"/>
</dbReference>
<dbReference type="Proteomes" id="UP001194273">
    <property type="component" value="Unassembled WGS sequence"/>
</dbReference>
<organism evidence="2 3">
    <name type="scientific">Thermophilibacter gallinarum</name>
    <dbReference type="NCBI Taxonomy" id="2779357"/>
    <lineage>
        <taxon>Bacteria</taxon>
        <taxon>Bacillati</taxon>
        <taxon>Actinomycetota</taxon>
        <taxon>Coriobacteriia</taxon>
        <taxon>Coriobacteriales</taxon>
        <taxon>Atopobiaceae</taxon>
        <taxon>Thermophilibacter</taxon>
    </lineage>
</organism>
<dbReference type="Gene3D" id="3.30.2310.20">
    <property type="entry name" value="RelE-like"/>
    <property type="match status" value="1"/>
</dbReference>
<keyword evidence="1" id="KW-1277">Toxin-antitoxin system</keyword>
<comment type="caution">
    <text evidence="2">The sequence shown here is derived from an EMBL/GenBank/DDBJ whole genome shotgun (WGS) entry which is preliminary data.</text>
</comment>
<dbReference type="RefSeq" id="WP_193529378.1">
    <property type="nucleotide sequence ID" value="NZ_JADCJZ010000001.1"/>
</dbReference>
<dbReference type="Pfam" id="PF05016">
    <property type="entry name" value="ParE_toxin"/>
    <property type="match status" value="1"/>
</dbReference>
<evidence type="ECO:0000256" key="1">
    <source>
        <dbReference type="ARBA" id="ARBA00022649"/>
    </source>
</evidence>
<keyword evidence="3" id="KW-1185">Reference proteome</keyword>
<gene>
    <name evidence="2" type="ORF">INF26_03830</name>
</gene>